<accession>A0ABV7DMF7</accession>
<reference evidence="2" key="1">
    <citation type="journal article" date="2019" name="Int. J. Syst. Evol. Microbiol.">
        <title>The Global Catalogue of Microorganisms (GCM) 10K type strain sequencing project: providing services to taxonomists for standard genome sequencing and annotation.</title>
        <authorList>
            <consortium name="The Broad Institute Genomics Platform"/>
            <consortium name="The Broad Institute Genome Sequencing Center for Infectious Disease"/>
            <person name="Wu L."/>
            <person name="Ma J."/>
        </authorList>
    </citation>
    <scope>NUCLEOTIDE SEQUENCE [LARGE SCALE GENOMIC DNA]</scope>
    <source>
        <strain evidence="2">KCTC 52677</strain>
    </source>
</reference>
<gene>
    <name evidence="1" type="ORF">ACFOHH_22875</name>
</gene>
<comment type="caution">
    <text evidence="1">The sequence shown here is derived from an EMBL/GenBank/DDBJ whole genome shotgun (WGS) entry which is preliminary data.</text>
</comment>
<evidence type="ECO:0000313" key="2">
    <source>
        <dbReference type="Proteomes" id="UP001595377"/>
    </source>
</evidence>
<keyword evidence="2" id="KW-1185">Reference proteome</keyword>
<dbReference type="EMBL" id="JBHRSP010000043">
    <property type="protein sequence ID" value="MFC3075974.1"/>
    <property type="molecule type" value="Genomic_DNA"/>
</dbReference>
<organism evidence="1 2">
    <name type="scientific">Shinella pollutisoli</name>
    <dbReference type="NCBI Taxonomy" id="2250594"/>
    <lineage>
        <taxon>Bacteria</taxon>
        <taxon>Pseudomonadati</taxon>
        <taxon>Pseudomonadota</taxon>
        <taxon>Alphaproteobacteria</taxon>
        <taxon>Hyphomicrobiales</taxon>
        <taxon>Rhizobiaceae</taxon>
        <taxon>Shinella</taxon>
    </lineage>
</organism>
<dbReference type="RefSeq" id="WP_257316542.1">
    <property type="nucleotide sequence ID" value="NZ_JANFDG010000020.1"/>
</dbReference>
<proteinExistence type="predicted"/>
<dbReference type="Proteomes" id="UP001595377">
    <property type="component" value="Unassembled WGS sequence"/>
</dbReference>
<name>A0ABV7DMF7_9HYPH</name>
<evidence type="ECO:0000313" key="1">
    <source>
        <dbReference type="EMBL" id="MFC3075974.1"/>
    </source>
</evidence>
<sequence length="43" mass="5024">MPRFAGTPPVRQSRRTPPDDIDDFLMHGLEPERVLGVINWHLR</sequence>
<protein>
    <submittedName>
        <fullName evidence="1">Uncharacterized protein</fullName>
    </submittedName>
</protein>